<proteinExistence type="predicted"/>
<protein>
    <submittedName>
        <fullName evidence="1">Uncharacterized protein</fullName>
    </submittedName>
</protein>
<keyword evidence="2" id="KW-1185">Reference proteome</keyword>
<comment type="caution">
    <text evidence="1">The sequence shown here is derived from an EMBL/GenBank/DDBJ whole genome shotgun (WGS) entry which is preliminary data.</text>
</comment>
<evidence type="ECO:0000313" key="2">
    <source>
        <dbReference type="Proteomes" id="UP000610746"/>
    </source>
</evidence>
<gene>
    <name evidence="1" type="ORF">HNQ03_002860</name>
</gene>
<reference evidence="1" key="1">
    <citation type="submission" date="2020-05" db="EMBL/GenBank/DDBJ databases">
        <title>Genomic Encyclopedia of Type Strains, Phase IV (KMG-V): Genome sequencing to study the core and pangenomes of soil and plant-associated prokaryotes.</title>
        <authorList>
            <person name="Whitman W."/>
        </authorList>
    </citation>
    <scope>NUCLEOTIDE SEQUENCE</scope>
    <source>
        <strain evidence="1">16F</strain>
    </source>
</reference>
<evidence type="ECO:0000313" key="1">
    <source>
        <dbReference type="EMBL" id="NRS93769.1"/>
    </source>
</evidence>
<sequence>MNYKEEFPADINILIQKCESTILEIEKRFLNSNCLIVKELYHSEKNKRQIDFLKKLQITCNNKLNSENKNELKGFNEFLYKKWR</sequence>
<name>A0A8J8KCL3_9FLAO</name>
<dbReference type="RefSeq" id="WP_173780312.1">
    <property type="nucleotide sequence ID" value="NZ_JABSNO010000027.1"/>
</dbReference>
<accession>A0A8J8KCL3</accession>
<dbReference type="Proteomes" id="UP000610746">
    <property type="component" value="Unassembled WGS sequence"/>
</dbReference>
<organism evidence="1 2">
    <name type="scientific">Frigoriflavimonas asaccharolytica</name>
    <dbReference type="NCBI Taxonomy" id="2735899"/>
    <lineage>
        <taxon>Bacteria</taxon>
        <taxon>Pseudomonadati</taxon>
        <taxon>Bacteroidota</taxon>
        <taxon>Flavobacteriia</taxon>
        <taxon>Flavobacteriales</taxon>
        <taxon>Weeksellaceae</taxon>
        <taxon>Frigoriflavimonas</taxon>
    </lineage>
</organism>
<dbReference type="AlphaFoldDB" id="A0A8J8KCL3"/>
<dbReference type="EMBL" id="JABSNO010000027">
    <property type="protein sequence ID" value="NRS93769.1"/>
    <property type="molecule type" value="Genomic_DNA"/>
</dbReference>